<reference evidence="4" key="1">
    <citation type="submission" date="2018-11" db="EMBL/GenBank/DDBJ databases">
        <title>Rhizobium chutanense sp. nov., isolated from root nodules of Phaseolus vulgaris in China.</title>
        <authorList>
            <person name="Huo Y."/>
        </authorList>
    </citation>
    <scope>NUCLEOTIDE SEQUENCE [LARGE SCALE GENOMIC DNA]</scope>
    <source>
        <strain evidence="4">CCBAU 65647</strain>
    </source>
</reference>
<dbReference type="AlphaFoldDB" id="A0A432PMA4"/>
<dbReference type="OrthoDB" id="9804723at2"/>
<dbReference type="SUPFAM" id="SSF53474">
    <property type="entry name" value="alpha/beta-Hydrolases"/>
    <property type="match status" value="1"/>
</dbReference>
<keyword evidence="3" id="KW-0378">Hydrolase</keyword>
<dbReference type="GO" id="GO:0016787">
    <property type="term" value="F:hydrolase activity"/>
    <property type="evidence" value="ECO:0007669"/>
    <property type="project" value="UniProtKB-KW"/>
</dbReference>
<dbReference type="Proteomes" id="UP000278823">
    <property type="component" value="Unassembled WGS sequence"/>
</dbReference>
<evidence type="ECO:0000256" key="1">
    <source>
        <dbReference type="SAM" id="SignalP"/>
    </source>
</evidence>
<feature type="chain" id="PRO_5018992728" evidence="1">
    <location>
        <begin position="25"/>
        <end position="316"/>
    </location>
</feature>
<dbReference type="InterPro" id="IPR050228">
    <property type="entry name" value="Carboxylesterase_BioH"/>
</dbReference>
<dbReference type="Pfam" id="PF00561">
    <property type="entry name" value="Abhydrolase_1"/>
    <property type="match status" value="1"/>
</dbReference>
<accession>A0A432PMA4</accession>
<dbReference type="Gene3D" id="3.40.50.1820">
    <property type="entry name" value="alpha/beta hydrolase"/>
    <property type="match status" value="1"/>
</dbReference>
<dbReference type="PANTHER" id="PTHR43194">
    <property type="entry name" value="HYDROLASE ALPHA/BETA FOLD FAMILY"/>
    <property type="match status" value="1"/>
</dbReference>
<protein>
    <submittedName>
        <fullName evidence="3">Alpha/beta hydrolase</fullName>
    </submittedName>
</protein>
<feature type="domain" description="AB hydrolase-1" evidence="2">
    <location>
        <begin position="59"/>
        <end position="302"/>
    </location>
</feature>
<evidence type="ECO:0000259" key="2">
    <source>
        <dbReference type="Pfam" id="PF00561"/>
    </source>
</evidence>
<gene>
    <name evidence="3" type="ORF">EFQ99_12795</name>
</gene>
<dbReference type="EMBL" id="RJTH01000003">
    <property type="protein sequence ID" value="RUM25610.1"/>
    <property type="molecule type" value="Genomic_DNA"/>
</dbReference>
<proteinExistence type="predicted"/>
<dbReference type="PANTHER" id="PTHR43194:SF2">
    <property type="entry name" value="PEROXISOMAL MEMBRANE PROTEIN LPX1"/>
    <property type="match status" value="1"/>
</dbReference>
<dbReference type="RefSeq" id="WP_126921384.1">
    <property type="nucleotide sequence ID" value="NZ_ML133688.1"/>
</dbReference>
<organism evidence="3 4">
    <name type="scientific">Rhizobium vallis</name>
    <dbReference type="NCBI Taxonomy" id="634290"/>
    <lineage>
        <taxon>Bacteria</taxon>
        <taxon>Pseudomonadati</taxon>
        <taxon>Pseudomonadota</taxon>
        <taxon>Alphaproteobacteria</taxon>
        <taxon>Hyphomicrobiales</taxon>
        <taxon>Rhizobiaceae</taxon>
        <taxon>Rhizobium/Agrobacterium group</taxon>
        <taxon>Rhizobium</taxon>
    </lineage>
</organism>
<dbReference type="InterPro" id="IPR000073">
    <property type="entry name" value="AB_hydrolase_1"/>
</dbReference>
<evidence type="ECO:0000313" key="4">
    <source>
        <dbReference type="Proteomes" id="UP000278823"/>
    </source>
</evidence>
<name>A0A432PMA4_9HYPH</name>
<keyword evidence="1" id="KW-0732">Signal</keyword>
<keyword evidence="4" id="KW-1185">Reference proteome</keyword>
<sequence length="316" mass="35032">MLKGSIASLLATAVFGTSATLGHAAPAQKNKDADIGFVTIDKDVTLRRMVLHAEDPKGTVLFLHGFPETLFVWKNIARSLAGDYDVHAFDWPGYGQSSRPSVEKFGYAPADYARVLKAYIAEASIDRSKLTIYATDIGSLPALLAAIDEPDIARNIVVGDFAPFNRPNYMYESLQALKSEPSASQTRAYMNKTSSEILANTYRRGLSNEEQFDLPADVQEDMNQSWGHGELTSADAFYHYYSSFTRDQDFFEANLGRLKTPVKVAWGEKDLYIDKKMGAELAERLDVTLDVVAGAGHYPHLQYPERTIEEVLASAR</sequence>
<comment type="caution">
    <text evidence="3">The sequence shown here is derived from an EMBL/GenBank/DDBJ whole genome shotgun (WGS) entry which is preliminary data.</text>
</comment>
<dbReference type="InterPro" id="IPR029058">
    <property type="entry name" value="AB_hydrolase_fold"/>
</dbReference>
<evidence type="ECO:0000313" key="3">
    <source>
        <dbReference type="EMBL" id="RUM25610.1"/>
    </source>
</evidence>
<feature type="signal peptide" evidence="1">
    <location>
        <begin position="1"/>
        <end position="24"/>
    </location>
</feature>